<name>A0A841NEL1_9FLAO</name>
<evidence type="ECO:0000256" key="3">
    <source>
        <dbReference type="ARBA" id="ARBA00023054"/>
    </source>
</evidence>
<evidence type="ECO:0000313" key="9">
    <source>
        <dbReference type="Proteomes" id="UP000589738"/>
    </source>
</evidence>
<feature type="transmembrane region" description="Helical" evidence="7">
    <location>
        <begin position="6"/>
        <end position="23"/>
    </location>
</feature>
<keyword evidence="9" id="KW-1185">Reference proteome</keyword>
<keyword evidence="7" id="KW-0472">Membrane</keyword>
<keyword evidence="7" id="KW-0812">Transmembrane</keyword>
<sequence length="513" mass="58634">MTYLIIGFIAGGILGAVILYFALKSSTVSRNSYDELNNLHIKNHSDLENLNLKVQELTQNINKEKEQNQQQTDLLNDLKNEYAKISAEYTSLNAQFSEMKQLNSKQASQIENLLEEKQNIFAKNSELSAINDSLKKSVETQKEEVLKIQEEGKLQFENLANKILEEKTEKFTEQNQLNLKNILNPLQEKINNFEKKVEDTHKESIDYHAALRQQIIGLKDLNIQMSKETLNLTKALKGDSKIQGNWGELVLERVLEKSGLEKGREYEIQKSHLTTEGNRVLPDVIVNLPDGKKMIIDSKVSLIAYERYVNEEKDEERTQFLKEHVLSLKRHIEQLSSKNYHSLYEMESPDFVLLFIPIEPAFAIALNEDKLLYNKAFEKNIVIVTPSTLLATLRTIDSMWTNQKQQENAIEIARQAGALYDKFDGFVTNLLKVGKKMEEAKTEYEGAMNKLVDGRGNLVTSAQRLKVMGAKATKSLPENLITRAKSNEENTELLEENPPQNLIDNNSFLDPDN</sequence>
<feature type="coiled-coil region" evidence="5">
    <location>
        <begin position="124"/>
        <end position="151"/>
    </location>
</feature>
<evidence type="ECO:0000313" key="8">
    <source>
        <dbReference type="EMBL" id="MBB6371740.1"/>
    </source>
</evidence>
<evidence type="ECO:0000256" key="7">
    <source>
        <dbReference type="SAM" id="Phobius"/>
    </source>
</evidence>
<comment type="caution">
    <text evidence="8">The sequence shown here is derived from an EMBL/GenBank/DDBJ whole genome shotgun (WGS) entry which is preliminary data.</text>
</comment>
<dbReference type="Pfam" id="PF02646">
    <property type="entry name" value="RmuC"/>
    <property type="match status" value="1"/>
</dbReference>
<keyword evidence="3 5" id="KW-0175">Coiled coil</keyword>
<comment type="function">
    <text evidence="1">Involved in DNA recombination.</text>
</comment>
<evidence type="ECO:0000256" key="6">
    <source>
        <dbReference type="SAM" id="MobiDB-lite"/>
    </source>
</evidence>
<proteinExistence type="inferred from homology"/>
<feature type="coiled-coil region" evidence="5">
    <location>
        <begin position="47"/>
        <end position="95"/>
    </location>
</feature>
<gene>
    <name evidence="8" type="ORF">HNP36_002825</name>
</gene>
<keyword evidence="4" id="KW-0233">DNA recombination</keyword>
<feature type="compositionally biased region" description="Polar residues" evidence="6">
    <location>
        <begin position="503"/>
        <end position="513"/>
    </location>
</feature>
<evidence type="ECO:0000256" key="2">
    <source>
        <dbReference type="ARBA" id="ARBA00009840"/>
    </source>
</evidence>
<organism evidence="8 9">
    <name type="scientific">Chryseobacterium shigense</name>
    <dbReference type="NCBI Taxonomy" id="297244"/>
    <lineage>
        <taxon>Bacteria</taxon>
        <taxon>Pseudomonadati</taxon>
        <taxon>Bacteroidota</taxon>
        <taxon>Flavobacteriia</taxon>
        <taxon>Flavobacteriales</taxon>
        <taxon>Weeksellaceae</taxon>
        <taxon>Chryseobacterium group</taxon>
        <taxon>Chryseobacterium</taxon>
    </lineage>
</organism>
<dbReference type="InterPro" id="IPR003798">
    <property type="entry name" value="DNA_recombination_RmuC"/>
</dbReference>
<evidence type="ECO:0000256" key="5">
    <source>
        <dbReference type="SAM" id="Coils"/>
    </source>
</evidence>
<dbReference type="Proteomes" id="UP000589738">
    <property type="component" value="Unassembled WGS sequence"/>
</dbReference>
<protein>
    <submittedName>
        <fullName evidence="8">DNA recombination protein RmuC</fullName>
    </submittedName>
</protein>
<accession>A0A841NEL1</accession>
<keyword evidence="7" id="KW-1133">Transmembrane helix</keyword>
<dbReference type="PANTHER" id="PTHR30563">
    <property type="entry name" value="DNA RECOMBINATION PROTEIN RMUC"/>
    <property type="match status" value="1"/>
</dbReference>
<comment type="similarity">
    <text evidence="2">Belongs to the RmuC family.</text>
</comment>
<feature type="region of interest" description="Disordered" evidence="6">
    <location>
        <begin position="490"/>
        <end position="513"/>
    </location>
</feature>
<dbReference type="PANTHER" id="PTHR30563:SF0">
    <property type="entry name" value="DNA RECOMBINATION PROTEIN RMUC"/>
    <property type="match status" value="1"/>
</dbReference>
<evidence type="ECO:0000256" key="4">
    <source>
        <dbReference type="ARBA" id="ARBA00023172"/>
    </source>
</evidence>
<dbReference type="AlphaFoldDB" id="A0A841NEL1"/>
<reference evidence="8 9" key="1">
    <citation type="submission" date="2020-08" db="EMBL/GenBank/DDBJ databases">
        <title>Functional genomics of gut bacteria from endangered species of beetles.</title>
        <authorList>
            <person name="Carlos-Shanley C."/>
        </authorList>
    </citation>
    <scope>NUCLEOTIDE SEQUENCE [LARGE SCALE GENOMIC DNA]</scope>
    <source>
        <strain evidence="8 9">S00136</strain>
    </source>
</reference>
<evidence type="ECO:0000256" key="1">
    <source>
        <dbReference type="ARBA" id="ARBA00003416"/>
    </source>
</evidence>
<dbReference type="GO" id="GO:0006310">
    <property type="term" value="P:DNA recombination"/>
    <property type="evidence" value="ECO:0007669"/>
    <property type="project" value="UniProtKB-KW"/>
</dbReference>
<dbReference type="EMBL" id="JACHLC010000003">
    <property type="protein sequence ID" value="MBB6371740.1"/>
    <property type="molecule type" value="Genomic_DNA"/>
</dbReference>